<gene>
    <name evidence="3" type="ORF">EXIGLDRAFT_758839</name>
</gene>
<evidence type="ECO:0000256" key="2">
    <source>
        <dbReference type="SAM" id="SignalP"/>
    </source>
</evidence>
<feature type="compositionally biased region" description="Low complexity" evidence="1">
    <location>
        <begin position="34"/>
        <end position="53"/>
    </location>
</feature>
<proteinExistence type="predicted"/>
<organism evidence="3 4">
    <name type="scientific">Exidia glandulosa HHB12029</name>
    <dbReference type="NCBI Taxonomy" id="1314781"/>
    <lineage>
        <taxon>Eukaryota</taxon>
        <taxon>Fungi</taxon>
        <taxon>Dikarya</taxon>
        <taxon>Basidiomycota</taxon>
        <taxon>Agaricomycotina</taxon>
        <taxon>Agaricomycetes</taxon>
        <taxon>Auriculariales</taxon>
        <taxon>Exidiaceae</taxon>
        <taxon>Exidia</taxon>
    </lineage>
</organism>
<accession>A0A165QEE4</accession>
<dbReference type="Proteomes" id="UP000077266">
    <property type="component" value="Unassembled WGS sequence"/>
</dbReference>
<keyword evidence="2" id="KW-0732">Signal</keyword>
<dbReference type="EMBL" id="KV425883">
    <property type="protein sequence ID" value="KZW03488.1"/>
    <property type="molecule type" value="Genomic_DNA"/>
</dbReference>
<reference evidence="3 4" key="1">
    <citation type="journal article" date="2016" name="Mol. Biol. Evol.">
        <title>Comparative Genomics of Early-Diverging Mushroom-Forming Fungi Provides Insights into the Origins of Lignocellulose Decay Capabilities.</title>
        <authorList>
            <person name="Nagy L.G."/>
            <person name="Riley R."/>
            <person name="Tritt A."/>
            <person name="Adam C."/>
            <person name="Daum C."/>
            <person name="Floudas D."/>
            <person name="Sun H."/>
            <person name="Yadav J.S."/>
            <person name="Pangilinan J."/>
            <person name="Larsson K.H."/>
            <person name="Matsuura K."/>
            <person name="Barry K."/>
            <person name="Labutti K."/>
            <person name="Kuo R."/>
            <person name="Ohm R.A."/>
            <person name="Bhattacharya S.S."/>
            <person name="Shirouzu T."/>
            <person name="Yoshinaga Y."/>
            <person name="Martin F.M."/>
            <person name="Grigoriev I.V."/>
            <person name="Hibbett D.S."/>
        </authorList>
    </citation>
    <scope>NUCLEOTIDE SEQUENCE [LARGE SCALE GENOMIC DNA]</scope>
    <source>
        <strain evidence="3 4">HHB12029</strain>
    </source>
</reference>
<feature type="region of interest" description="Disordered" evidence="1">
    <location>
        <begin position="34"/>
        <end position="72"/>
    </location>
</feature>
<dbReference type="InParanoid" id="A0A165QEE4"/>
<evidence type="ECO:0000256" key="1">
    <source>
        <dbReference type="SAM" id="MobiDB-lite"/>
    </source>
</evidence>
<protein>
    <submittedName>
        <fullName evidence="3">Uncharacterized protein</fullName>
    </submittedName>
</protein>
<keyword evidence="4" id="KW-1185">Reference proteome</keyword>
<evidence type="ECO:0000313" key="4">
    <source>
        <dbReference type="Proteomes" id="UP000077266"/>
    </source>
</evidence>
<feature type="signal peptide" evidence="2">
    <location>
        <begin position="1"/>
        <end position="20"/>
    </location>
</feature>
<evidence type="ECO:0000313" key="3">
    <source>
        <dbReference type="EMBL" id="KZW03488.1"/>
    </source>
</evidence>
<dbReference type="AlphaFoldDB" id="A0A165QEE4"/>
<feature type="chain" id="PRO_5007864841" evidence="2">
    <location>
        <begin position="21"/>
        <end position="72"/>
    </location>
</feature>
<name>A0A165QEE4_EXIGL</name>
<sequence length="72" mass="7379">MRLGSTQLLVVAIFASAVAPMPFNRFELERDVNDASTTASDGTTAAAATATDSPLPFPMNTHSGSPDAAIAL</sequence>